<feature type="transmembrane region" description="Helical" evidence="1">
    <location>
        <begin position="12"/>
        <end position="29"/>
    </location>
</feature>
<dbReference type="AlphaFoldDB" id="A0A495J9V8"/>
<keyword evidence="3" id="KW-1185">Reference proteome</keyword>
<evidence type="ECO:0008006" key="4">
    <source>
        <dbReference type="Google" id="ProtNLM"/>
    </source>
</evidence>
<dbReference type="Proteomes" id="UP000268007">
    <property type="component" value="Unassembled WGS sequence"/>
</dbReference>
<protein>
    <recommendedName>
        <fullName evidence="4">Lysylphosphatidylglycerol synthase-like protein</fullName>
    </recommendedName>
</protein>
<keyword evidence="1" id="KW-1133">Transmembrane helix</keyword>
<evidence type="ECO:0000313" key="2">
    <source>
        <dbReference type="EMBL" id="RKR85715.1"/>
    </source>
</evidence>
<reference evidence="2 3" key="1">
    <citation type="submission" date="2018-10" db="EMBL/GenBank/DDBJ databases">
        <title>Genomic Encyclopedia of Archaeal and Bacterial Type Strains, Phase II (KMG-II): from individual species to whole genera.</title>
        <authorList>
            <person name="Goeker M."/>
        </authorList>
    </citation>
    <scope>NUCLEOTIDE SEQUENCE [LARGE SCALE GENOMIC DNA]</scope>
    <source>
        <strain evidence="2 3">DSM 18602</strain>
    </source>
</reference>
<feature type="transmembrane region" description="Helical" evidence="1">
    <location>
        <begin position="79"/>
        <end position="100"/>
    </location>
</feature>
<feature type="transmembrane region" description="Helical" evidence="1">
    <location>
        <begin position="121"/>
        <end position="150"/>
    </location>
</feature>
<dbReference type="EMBL" id="RBKU01000001">
    <property type="protein sequence ID" value="RKR85715.1"/>
    <property type="molecule type" value="Genomic_DNA"/>
</dbReference>
<accession>A0A495J9V8</accession>
<proteinExistence type="predicted"/>
<feature type="transmembrane region" description="Helical" evidence="1">
    <location>
        <begin position="289"/>
        <end position="314"/>
    </location>
</feature>
<feature type="transmembrane region" description="Helical" evidence="1">
    <location>
        <begin position="213"/>
        <end position="232"/>
    </location>
</feature>
<dbReference type="OrthoDB" id="1121314at2"/>
<name>A0A495J9V8_9SPHI</name>
<feature type="transmembrane region" description="Helical" evidence="1">
    <location>
        <begin position="156"/>
        <end position="182"/>
    </location>
</feature>
<evidence type="ECO:0000256" key="1">
    <source>
        <dbReference type="SAM" id="Phobius"/>
    </source>
</evidence>
<dbReference type="RefSeq" id="WP_121201743.1">
    <property type="nucleotide sequence ID" value="NZ_RBKU01000001.1"/>
</dbReference>
<comment type="caution">
    <text evidence="2">The sequence shown here is derived from an EMBL/GenBank/DDBJ whole genome shotgun (WGS) entry which is preliminary data.</text>
</comment>
<evidence type="ECO:0000313" key="3">
    <source>
        <dbReference type="Proteomes" id="UP000268007"/>
    </source>
</evidence>
<organism evidence="2 3">
    <name type="scientific">Mucilaginibacter gracilis</name>
    <dbReference type="NCBI Taxonomy" id="423350"/>
    <lineage>
        <taxon>Bacteria</taxon>
        <taxon>Pseudomonadati</taxon>
        <taxon>Bacteroidota</taxon>
        <taxon>Sphingobacteriia</taxon>
        <taxon>Sphingobacteriales</taxon>
        <taxon>Sphingobacteriaceae</taxon>
        <taxon>Mucilaginibacter</taxon>
    </lineage>
</organism>
<feature type="transmembrane region" description="Helical" evidence="1">
    <location>
        <begin position="50"/>
        <end position="67"/>
    </location>
</feature>
<keyword evidence="1" id="KW-0812">Transmembrane</keyword>
<keyword evidence="1" id="KW-0472">Membrane</keyword>
<sequence length="323" mass="37142">MTSFNKKVLSYSIKVGIIALAYGFIYHTVTNNHKLIQFKLLIAHINQNQVLITFTAVILLMLVNWFLEALKWKYLISKLQHIGVFESVEAIFCGLTWAIFTPYRLGEFGGRVMFLPPRKRAYGVFVMGIGQFGQGTITNVVGAFALTWFLYTYMHLNAWVMFFIALVLTVFALVILTCYFNIKWFVTLLDRVSFLKKYARFFDIIARYSNKQLIITFLFCLARFSVFSFQYYLVIHLLLPALPAFPSMMMVFNNFFIQSALPTLDFIDVGLRGLTASTFFGYITNQQIAVLASVSSIWFVNLIIPAILGSVFVLKIKFFDRNS</sequence>
<gene>
    <name evidence="2" type="ORF">BDD43_5986</name>
</gene>